<dbReference type="AlphaFoldDB" id="A0A2T8IGR9"/>
<dbReference type="Proteomes" id="UP000243499">
    <property type="component" value="Chromosome 6"/>
</dbReference>
<protein>
    <submittedName>
        <fullName evidence="1">Uncharacterized protein</fullName>
    </submittedName>
</protein>
<reference evidence="1" key="1">
    <citation type="submission" date="2018-04" db="EMBL/GenBank/DDBJ databases">
        <title>WGS assembly of Panicum hallii.</title>
        <authorList>
            <person name="Lovell J."/>
            <person name="Jenkins J."/>
            <person name="Lowry D."/>
            <person name="Mamidi S."/>
            <person name="Sreedasyam A."/>
            <person name="Weng X."/>
            <person name="Barry K."/>
            <person name="Bonette J."/>
            <person name="Campitelli B."/>
            <person name="Daum C."/>
            <person name="Gordon S."/>
            <person name="Gould B."/>
            <person name="Lipzen A."/>
            <person name="Macqueen A."/>
            <person name="Palacio-Mejia J."/>
            <person name="Plott C."/>
            <person name="Shakirov E."/>
            <person name="Shu S."/>
            <person name="Yoshinaga Y."/>
            <person name="Zane M."/>
            <person name="Rokhsar D."/>
            <person name="Grimwood J."/>
            <person name="Schmutz J."/>
            <person name="Juenger T."/>
        </authorList>
    </citation>
    <scope>NUCLEOTIDE SEQUENCE [LARGE SCALE GENOMIC DNA]</scope>
    <source>
        <strain evidence="1">FIL2</strain>
    </source>
</reference>
<sequence length="63" mass="7301">MLCSSKQFQTHSYASDFVWKNLQPDIQQHHCMSSQRSSPRPLFQLSMMTSSPNTAMCSHLPYH</sequence>
<accession>A0A2T8IGR9</accession>
<name>A0A2T8IGR9_9POAL</name>
<dbReference type="EMBL" id="CM008051">
    <property type="protein sequence ID" value="PVH36870.1"/>
    <property type="molecule type" value="Genomic_DNA"/>
</dbReference>
<proteinExistence type="predicted"/>
<gene>
    <name evidence="1" type="ORF">PAHAL_6G185600</name>
</gene>
<dbReference type="Gramene" id="PVH36870">
    <property type="protein sequence ID" value="PVH36870"/>
    <property type="gene ID" value="PAHAL_6G185600"/>
</dbReference>
<organism evidence="1">
    <name type="scientific">Panicum hallii</name>
    <dbReference type="NCBI Taxonomy" id="206008"/>
    <lineage>
        <taxon>Eukaryota</taxon>
        <taxon>Viridiplantae</taxon>
        <taxon>Streptophyta</taxon>
        <taxon>Embryophyta</taxon>
        <taxon>Tracheophyta</taxon>
        <taxon>Spermatophyta</taxon>
        <taxon>Magnoliopsida</taxon>
        <taxon>Liliopsida</taxon>
        <taxon>Poales</taxon>
        <taxon>Poaceae</taxon>
        <taxon>PACMAD clade</taxon>
        <taxon>Panicoideae</taxon>
        <taxon>Panicodae</taxon>
        <taxon>Paniceae</taxon>
        <taxon>Panicinae</taxon>
        <taxon>Panicum</taxon>
        <taxon>Panicum sect. Panicum</taxon>
    </lineage>
</organism>
<evidence type="ECO:0000313" key="1">
    <source>
        <dbReference type="EMBL" id="PVH36870.1"/>
    </source>
</evidence>